<dbReference type="EMBL" id="JBBPBM010000065">
    <property type="protein sequence ID" value="KAK8514965.1"/>
    <property type="molecule type" value="Genomic_DNA"/>
</dbReference>
<reference evidence="2 3" key="1">
    <citation type="journal article" date="2024" name="G3 (Bethesda)">
        <title>Genome assembly of Hibiscus sabdariffa L. provides insights into metabolisms of medicinal natural products.</title>
        <authorList>
            <person name="Kim T."/>
        </authorList>
    </citation>
    <scope>NUCLEOTIDE SEQUENCE [LARGE SCALE GENOMIC DNA]</scope>
    <source>
        <strain evidence="2">TK-2024</strain>
        <tissue evidence="2">Old leaves</tissue>
    </source>
</reference>
<dbReference type="Proteomes" id="UP001472677">
    <property type="component" value="Unassembled WGS sequence"/>
</dbReference>
<evidence type="ECO:0000256" key="1">
    <source>
        <dbReference type="SAM" id="MobiDB-lite"/>
    </source>
</evidence>
<accession>A0ABR2C6E5</accession>
<comment type="caution">
    <text evidence="2">The sequence shown here is derived from an EMBL/GenBank/DDBJ whole genome shotgun (WGS) entry which is preliminary data.</text>
</comment>
<gene>
    <name evidence="2" type="ORF">V6N12_001130</name>
</gene>
<feature type="region of interest" description="Disordered" evidence="1">
    <location>
        <begin position="1"/>
        <end position="42"/>
    </location>
</feature>
<organism evidence="2 3">
    <name type="scientific">Hibiscus sabdariffa</name>
    <name type="common">roselle</name>
    <dbReference type="NCBI Taxonomy" id="183260"/>
    <lineage>
        <taxon>Eukaryota</taxon>
        <taxon>Viridiplantae</taxon>
        <taxon>Streptophyta</taxon>
        <taxon>Embryophyta</taxon>
        <taxon>Tracheophyta</taxon>
        <taxon>Spermatophyta</taxon>
        <taxon>Magnoliopsida</taxon>
        <taxon>eudicotyledons</taxon>
        <taxon>Gunneridae</taxon>
        <taxon>Pentapetalae</taxon>
        <taxon>rosids</taxon>
        <taxon>malvids</taxon>
        <taxon>Malvales</taxon>
        <taxon>Malvaceae</taxon>
        <taxon>Malvoideae</taxon>
        <taxon>Hibiscus</taxon>
    </lineage>
</organism>
<name>A0ABR2C6E5_9ROSI</name>
<proteinExistence type="predicted"/>
<feature type="compositionally biased region" description="Basic and acidic residues" evidence="1">
    <location>
        <begin position="7"/>
        <end position="35"/>
    </location>
</feature>
<evidence type="ECO:0000313" key="2">
    <source>
        <dbReference type="EMBL" id="KAK8514965.1"/>
    </source>
</evidence>
<keyword evidence="3" id="KW-1185">Reference proteome</keyword>
<protein>
    <submittedName>
        <fullName evidence="2">Uncharacterized protein</fullName>
    </submittedName>
</protein>
<sequence length="79" mass="8928">MHKRERVKRDSLTSDDRGHGRGEKILDEGMKESRRCRPPWNATDHAFGEAPLARPEVDAQPVVPPVEWVGVGKRGHHVV</sequence>
<evidence type="ECO:0000313" key="3">
    <source>
        <dbReference type="Proteomes" id="UP001472677"/>
    </source>
</evidence>